<proteinExistence type="predicted"/>
<organism evidence="1">
    <name type="scientific">Cyanoptyche gloeocystis</name>
    <dbReference type="NCBI Taxonomy" id="77922"/>
    <lineage>
        <taxon>Eukaryota</taxon>
        <taxon>Glaucocystophyceae</taxon>
        <taxon>Glaucocystophyceae incertae sedis</taxon>
        <taxon>Cyanoptyche</taxon>
    </lineage>
</organism>
<gene>
    <name evidence="1" type="primary">orf627</name>
</gene>
<dbReference type="EMBL" id="MF167427">
    <property type="protein sequence ID" value="ASQ40289.1"/>
    <property type="molecule type" value="Genomic_DNA"/>
</dbReference>
<name>A0A3G1IWG8_9EUKA</name>
<accession>A0A3G1IWG8</accession>
<dbReference type="AlphaFoldDB" id="A0A3G1IWG8"/>
<evidence type="ECO:0000313" key="1">
    <source>
        <dbReference type="EMBL" id="ASQ40289.1"/>
    </source>
</evidence>
<geneLocation type="plastid" evidence="1"/>
<keyword evidence="1" id="KW-0934">Plastid</keyword>
<reference evidence="1" key="1">
    <citation type="submission" date="2017-05" db="EMBL/GenBank/DDBJ databases">
        <title>Plastid comparative genomics reveals ancient divergence between Glaucophyte genera.</title>
        <authorList>
            <person name="Figueroa-Martinez F.J."/>
            <person name="Jackson C."/>
            <person name="Reyes-Prieto A."/>
        </authorList>
    </citation>
    <scope>NUCLEOTIDE SEQUENCE</scope>
    <source>
        <strain evidence="1">SAG 4.97</strain>
    </source>
</reference>
<protein>
    <submittedName>
        <fullName evidence="1">Uncharacterized protein</fullName>
    </submittedName>
</protein>
<sequence length="44" mass="5344">MYKFVKTSFNSNVVFFLILKCLDRKVKTRCFISIEILNFFTFKL</sequence>